<dbReference type="InterPro" id="IPR016667">
    <property type="entry name" value="Caps_polysacc_synth_CpsB/CapC"/>
</dbReference>
<evidence type="ECO:0000313" key="6">
    <source>
        <dbReference type="Proteomes" id="UP001165460"/>
    </source>
</evidence>
<proteinExistence type="inferred from homology"/>
<dbReference type="PANTHER" id="PTHR39181:SF1">
    <property type="entry name" value="TYROSINE-PROTEIN PHOSPHATASE YWQE"/>
    <property type="match status" value="1"/>
</dbReference>
<evidence type="ECO:0000256" key="3">
    <source>
        <dbReference type="ARBA" id="ARBA00022801"/>
    </source>
</evidence>
<gene>
    <name evidence="5" type="ORF">MMF97_07255</name>
</gene>
<keyword evidence="3" id="KW-0378">Hydrolase</keyword>
<dbReference type="RefSeq" id="WP_243360989.1">
    <property type="nucleotide sequence ID" value="NZ_JALGBH010000001.1"/>
</dbReference>
<name>A0ABS9ZW20_9SPHI</name>
<dbReference type="EC" id="3.1.3.48" evidence="2"/>
<organism evidence="5 6">
    <name type="scientific">Pedobacter montanisoli</name>
    <dbReference type="NCBI Taxonomy" id="2923277"/>
    <lineage>
        <taxon>Bacteria</taxon>
        <taxon>Pseudomonadati</taxon>
        <taxon>Bacteroidota</taxon>
        <taxon>Sphingobacteriia</taxon>
        <taxon>Sphingobacteriales</taxon>
        <taxon>Sphingobacteriaceae</taxon>
        <taxon>Pedobacter</taxon>
    </lineage>
</organism>
<dbReference type="PANTHER" id="PTHR39181">
    <property type="entry name" value="TYROSINE-PROTEIN PHOSPHATASE YWQE"/>
    <property type="match status" value="1"/>
</dbReference>
<keyword evidence="6" id="KW-1185">Reference proteome</keyword>
<evidence type="ECO:0000256" key="2">
    <source>
        <dbReference type="ARBA" id="ARBA00013064"/>
    </source>
</evidence>
<dbReference type="EMBL" id="JALGBH010000001">
    <property type="protein sequence ID" value="MCJ0742502.1"/>
    <property type="molecule type" value="Genomic_DNA"/>
</dbReference>
<evidence type="ECO:0000256" key="1">
    <source>
        <dbReference type="ARBA" id="ARBA00005750"/>
    </source>
</evidence>
<accession>A0ABS9ZW20</accession>
<dbReference type="Gene3D" id="3.20.20.140">
    <property type="entry name" value="Metal-dependent hydrolases"/>
    <property type="match status" value="1"/>
</dbReference>
<dbReference type="Proteomes" id="UP001165460">
    <property type="component" value="Unassembled WGS sequence"/>
</dbReference>
<sequence>MLFNLFKKKPKEPEIDFSTIRTDMHSHIIPGIDDGAKDIHDSIELAKRFIDLGYRKLIATPHIMADFYRNTPDTINRGLDRLREALQANNIDLEVDAAAEYYLDEAFLNKLARKEILSFGNNYLLFELSYINPPSNLTDILFKIQDAGFYPVLAHPERYSFYHGSIENYLQIKERGCLFQLNTIALTGYYGKGSKKIAEELVDHNCIDFLGSDMHHTRHADALKASLFSPHVAKLINSSQLSNILL</sequence>
<comment type="caution">
    <text evidence="5">The sequence shown here is derived from an EMBL/GenBank/DDBJ whole genome shotgun (WGS) entry which is preliminary data.</text>
</comment>
<evidence type="ECO:0000313" key="5">
    <source>
        <dbReference type="EMBL" id="MCJ0742502.1"/>
    </source>
</evidence>
<protein>
    <recommendedName>
        <fullName evidence="2">protein-tyrosine-phosphatase</fullName>
        <ecNumber evidence="2">3.1.3.48</ecNumber>
    </recommendedName>
</protein>
<dbReference type="Pfam" id="PF19567">
    <property type="entry name" value="CpsB_CapC"/>
    <property type="match status" value="1"/>
</dbReference>
<comment type="similarity">
    <text evidence="1">Belongs to the metallo-dependent hydrolases superfamily. CpsB/CapC family.</text>
</comment>
<comment type="catalytic activity">
    <reaction evidence="4">
        <text>O-phospho-L-tyrosyl-[protein] + H2O = L-tyrosyl-[protein] + phosphate</text>
        <dbReference type="Rhea" id="RHEA:10684"/>
        <dbReference type="Rhea" id="RHEA-COMP:10136"/>
        <dbReference type="Rhea" id="RHEA-COMP:20101"/>
        <dbReference type="ChEBI" id="CHEBI:15377"/>
        <dbReference type="ChEBI" id="CHEBI:43474"/>
        <dbReference type="ChEBI" id="CHEBI:46858"/>
        <dbReference type="ChEBI" id="CHEBI:61978"/>
        <dbReference type="EC" id="3.1.3.48"/>
    </reaction>
</comment>
<dbReference type="PIRSF" id="PIRSF016557">
    <property type="entry name" value="Caps_synth_CpsB"/>
    <property type="match status" value="1"/>
</dbReference>
<evidence type="ECO:0000256" key="4">
    <source>
        <dbReference type="ARBA" id="ARBA00051722"/>
    </source>
</evidence>
<reference evidence="5" key="1">
    <citation type="submission" date="2022-03" db="EMBL/GenBank/DDBJ databases">
        <authorList>
            <person name="Woo C.Y."/>
        </authorList>
    </citation>
    <scope>NUCLEOTIDE SEQUENCE</scope>
    <source>
        <strain evidence="5">CYS-01</strain>
    </source>
</reference>
<dbReference type="SUPFAM" id="SSF89550">
    <property type="entry name" value="PHP domain-like"/>
    <property type="match status" value="1"/>
</dbReference>
<dbReference type="InterPro" id="IPR016195">
    <property type="entry name" value="Pol/histidinol_Pase-like"/>
</dbReference>